<dbReference type="PANTHER" id="PTHR36558">
    <property type="entry name" value="GLR1098 PROTEIN"/>
    <property type="match status" value="1"/>
</dbReference>
<protein>
    <submittedName>
        <fullName evidence="2">Endonuclease, Uma2 family (Restriction endonuclease fold)</fullName>
    </submittedName>
</protein>
<dbReference type="GO" id="GO:0004519">
    <property type="term" value="F:endonuclease activity"/>
    <property type="evidence" value="ECO:0007669"/>
    <property type="project" value="UniProtKB-KW"/>
</dbReference>
<feature type="domain" description="Putative restriction endonuclease" evidence="1">
    <location>
        <begin position="101"/>
        <end position="256"/>
    </location>
</feature>
<dbReference type="CDD" id="cd06260">
    <property type="entry name" value="DUF820-like"/>
    <property type="match status" value="1"/>
</dbReference>
<dbReference type="EMBL" id="CAADEY010000024">
    <property type="protein sequence ID" value="VFJ49233.1"/>
    <property type="molecule type" value="Genomic_DNA"/>
</dbReference>
<dbReference type="AlphaFoldDB" id="A0A450SAN1"/>
<dbReference type="Gene3D" id="3.90.1570.10">
    <property type="entry name" value="tt1808, chain A"/>
    <property type="match status" value="1"/>
</dbReference>
<dbReference type="Pfam" id="PF05685">
    <property type="entry name" value="Uma2"/>
    <property type="match status" value="1"/>
</dbReference>
<organism evidence="2">
    <name type="scientific">Candidatus Kentrum sp. DK</name>
    <dbReference type="NCBI Taxonomy" id="2126562"/>
    <lineage>
        <taxon>Bacteria</taxon>
        <taxon>Pseudomonadati</taxon>
        <taxon>Pseudomonadota</taxon>
        <taxon>Gammaproteobacteria</taxon>
        <taxon>Candidatus Kentrum</taxon>
    </lineage>
</organism>
<evidence type="ECO:0000313" key="2">
    <source>
        <dbReference type="EMBL" id="VFJ49233.1"/>
    </source>
</evidence>
<reference evidence="2" key="1">
    <citation type="submission" date="2019-02" db="EMBL/GenBank/DDBJ databases">
        <authorList>
            <person name="Gruber-Vodicka R. H."/>
            <person name="Seah K. B. B."/>
        </authorList>
    </citation>
    <scope>NUCLEOTIDE SEQUENCE</scope>
    <source>
        <strain evidence="2">BECK_DK161</strain>
    </source>
</reference>
<keyword evidence="2" id="KW-0255">Endonuclease</keyword>
<sequence length="277" mass="31778">MCFITRRKWSRKRGLHSVNEHFELYAKVASHSLTALKTSSKCSFIPYKLRFLVSFRLVMKHVRLLHEALLRPFLTPLGSARRVLHTDRFMGQPKPLTHLPPEEYLRGEARAEIRHEYIDGDVFAMAGASTRHNRIALNLAFALRSAARGGPCGIFVSDVKVRINQGERFYYPDVMLACGDHDGGSDYEDEPCLIAEVLSASTEHIDRREKWQAYRGIPSLAFYLLIDSRAPKISWFRRVNTSWEMGILEPGESLAVECPSGYRTQLLFETIYEDIAW</sequence>
<dbReference type="InterPro" id="IPR008538">
    <property type="entry name" value="Uma2"/>
</dbReference>
<keyword evidence="2" id="KW-0378">Hydrolase</keyword>
<gene>
    <name evidence="2" type="ORF">BECKDK2373C_GA0170839_102436</name>
</gene>
<dbReference type="InterPro" id="IPR012296">
    <property type="entry name" value="Nuclease_put_TT1808"/>
</dbReference>
<name>A0A450SAN1_9GAMM</name>
<accession>A0A450SAN1</accession>
<dbReference type="SUPFAM" id="SSF52980">
    <property type="entry name" value="Restriction endonuclease-like"/>
    <property type="match status" value="1"/>
</dbReference>
<evidence type="ECO:0000259" key="1">
    <source>
        <dbReference type="Pfam" id="PF05685"/>
    </source>
</evidence>
<dbReference type="InterPro" id="IPR011335">
    <property type="entry name" value="Restrct_endonuc-II-like"/>
</dbReference>
<dbReference type="PANTHER" id="PTHR36558:SF1">
    <property type="entry name" value="RESTRICTION ENDONUCLEASE DOMAIN-CONTAINING PROTEIN-RELATED"/>
    <property type="match status" value="1"/>
</dbReference>
<keyword evidence="2" id="KW-0540">Nuclease</keyword>
<proteinExistence type="predicted"/>